<feature type="domain" description="Fatty acid hydroxylase" evidence="6">
    <location>
        <begin position="181"/>
        <end position="309"/>
    </location>
</feature>
<feature type="transmembrane region" description="Helical" evidence="5">
    <location>
        <begin position="174"/>
        <end position="194"/>
    </location>
</feature>
<evidence type="ECO:0000256" key="2">
    <source>
        <dbReference type="ARBA" id="ARBA00022692"/>
    </source>
</evidence>
<sequence>MDLILEVCDHLFLDRVWASLVPVSAFASSAHTFQTLNSSTILPAVGSSSTWTHFVSKLPHPPLPLEEMETVYASAPLVSAWPRDYVPRQILSILTLTYIGIHVLYFLFAWLSYRFIFNHEMMKHPRFLKNQVKLEIRASLKAFPGMILLTLPWFQGEVMGYSRLYDNVEEYGWGFLIASVPLYLLFTDYLIYWIHRGLHAPFVYKHVHKPHHKWLIPTPFASHAFHPLDGYLQSIPYHLYIYLFPLHRILHLVLFVLVNIWSIFIHDSDMITGHALEKIINGPAHHTLHHLYFTVNYGQYFTWADRWSGSYRQPESSLDPLLEVKALNAAKEKEALGKAQ</sequence>
<dbReference type="InParanoid" id="A0A067NAE8"/>
<name>A0A067NAE8_PLEO1</name>
<dbReference type="Proteomes" id="UP000027073">
    <property type="component" value="Unassembled WGS sequence"/>
</dbReference>
<feature type="transmembrane region" description="Helical" evidence="5">
    <location>
        <begin position="90"/>
        <end position="113"/>
    </location>
</feature>
<dbReference type="GO" id="GO:0008610">
    <property type="term" value="P:lipid biosynthetic process"/>
    <property type="evidence" value="ECO:0007669"/>
    <property type="project" value="InterPro"/>
</dbReference>
<dbReference type="EMBL" id="KL198011">
    <property type="protein sequence ID" value="KDQ24804.1"/>
    <property type="molecule type" value="Genomic_DNA"/>
</dbReference>
<comment type="subcellular location">
    <subcellularLocation>
        <location evidence="1">Membrane</location>
    </subcellularLocation>
</comment>
<evidence type="ECO:0000256" key="5">
    <source>
        <dbReference type="SAM" id="Phobius"/>
    </source>
</evidence>
<dbReference type="AlphaFoldDB" id="A0A067NAE8"/>
<dbReference type="VEuPathDB" id="FungiDB:PLEOSDRAFT_1113951"/>
<feature type="transmembrane region" description="Helical" evidence="5">
    <location>
        <begin position="239"/>
        <end position="264"/>
    </location>
</feature>
<dbReference type="STRING" id="1137138.A0A067NAE8"/>
<dbReference type="Pfam" id="PF04116">
    <property type="entry name" value="FA_hydroxylase"/>
    <property type="match status" value="1"/>
</dbReference>
<dbReference type="GO" id="GO:0016491">
    <property type="term" value="F:oxidoreductase activity"/>
    <property type="evidence" value="ECO:0007669"/>
    <property type="project" value="InterPro"/>
</dbReference>
<evidence type="ECO:0000256" key="3">
    <source>
        <dbReference type="ARBA" id="ARBA00022989"/>
    </source>
</evidence>
<dbReference type="FunCoup" id="A0A067NAE8">
    <property type="interactions" value="124"/>
</dbReference>
<dbReference type="InterPro" id="IPR050307">
    <property type="entry name" value="Sterol_Desaturase_Related"/>
</dbReference>
<keyword evidence="4 5" id="KW-0472">Membrane</keyword>
<dbReference type="GO" id="GO:0005506">
    <property type="term" value="F:iron ion binding"/>
    <property type="evidence" value="ECO:0007669"/>
    <property type="project" value="InterPro"/>
</dbReference>
<dbReference type="OrthoDB" id="6354873at2759"/>
<gene>
    <name evidence="7" type="ORF">PLEOSDRAFT_1113951</name>
</gene>
<feature type="transmembrane region" description="Helical" evidence="5">
    <location>
        <begin position="134"/>
        <end position="154"/>
    </location>
</feature>
<reference evidence="8" key="1">
    <citation type="journal article" date="2014" name="Proc. Natl. Acad. Sci. U.S.A.">
        <title>Extensive sampling of basidiomycete genomes demonstrates inadequacy of the white-rot/brown-rot paradigm for wood decay fungi.</title>
        <authorList>
            <person name="Riley R."/>
            <person name="Salamov A.A."/>
            <person name="Brown D.W."/>
            <person name="Nagy L.G."/>
            <person name="Floudas D."/>
            <person name="Held B.W."/>
            <person name="Levasseur A."/>
            <person name="Lombard V."/>
            <person name="Morin E."/>
            <person name="Otillar R."/>
            <person name="Lindquist E.A."/>
            <person name="Sun H."/>
            <person name="LaButti K.M."/>
            <person name="Schmutz J."/>
            <person name="Jabbour D."/>
            <person name="Luo H."/>
            <person name="Baker S.E."/>
            <person name="Pisabarro A.G."/>
            <person name="Walton J.D."/>
            <person name="Blanchette R.A."/>
            <person name="Henrissat B."/>
            <person name="Martin F."/>
            <person name="Cullen D."/>
            <person name="Hibbett D.S."/>
            <person name="Grigoriev I.V."/>
        </authorList>
    </citation>
    <scope>NUCLEOTIDE SEQUENCE [LARGE SCALE GENOMIC DNA]</scope>
    <source>
        <strain evidence="8">PC15</strain>
    </source>
</reference>
<dbReference type="HOGENOM" id="CLU_047036_3_1_1"/>
<dbReference type="InterPro" id="IPR006694">
    <property type="entry name" value="Fatty_acid_hydroxylase"/>
</dbReference>
<keyword evidence="2 5" id="KW-0812">Transmembrane</keyword>
<dbReference type="GO" id="GO:0016020">
    <property type="term" value="C:membrane"/>
    <property type="evidence" value="ECO:0007669"/>
    <property type="project" value="UniProtKB-SubCell"/>
</dbReference>
<keyword evidence="3 5" id="KW-1133">Transmembrane helix</keyword>
<evidence type="ECO:0000313" key="7">
    <source>
        <dbReference type="EMBL" id="KDQ24804.1"/>
    </source>
</evidence>
<protein>
    <recommendedName>
        <fullName evidence="6">Fatty acid hydroxylase domain-containing protein</fullName>
    </recommendedName>
</protein>
<evidence type="ECO:0000256" key="4">
    <source>
        <dbReference type="ARBA" id="ARBA00023136"/>
    </source>
</evidence>
<proteinExistence type="predicted"/>
<dbReference type="PANTHER" id="PTHR11863">
    <property type="entry name" value="STEROL DESATURASE"/>
    <property type="match status" value="1"/>
</dbReference>
<evidence type="ECO:0000259" key="6">
    <source>
        <dbReference type="Pfam" id="PF04116"/>
    </source>
</evidence>
<accession>A0A067NAE8</accession>
<organism evidence="7 8">
    <name type="scientific">Pleurotus ostreatus (strain PC15)</name>
    <name type="common">Oyster mushroom</name>
    <dbReference type="NCBI Taxonomy" id="1137138"/>
    <lineage>
        <taxon>Eukaryota</taxon>
        <taxon>Fungi</taxon>
        <taxon>Dikarya</taxon>
        <taxon>Basidiomycota</taxon>
        <taxon>Agaricomycotina</taxon>
        <taxon>Agaricomycetes</taxon>
        <taxon>Agaricomycetidae</taxon>
        <taxon>Agaricales</taxon>
        <taxon>Pleurotineae</taxon>
        <taxon>Pleurotaceae</taxon>
        <taxon>Pleurotus</taxon>
    </lineage>
</organism>
<evidence type="ECO:0000313" key="8">
    <source>
        <dbReference type="Proteomes" id="UP000027073"/>
    </source>
</evidence>
<evidence type="ECO:0000256" key="1">
    <source>
        <dbReference type="ARBA" id="ARBA00004370"/>
    </source>
</evidence>